<dbReference type="Proteomes" id="UP001303001">
    <property type="component" value="Chromosome"/>
</dbReference>
<feature type="transmembrane region" description="Helical" evidence="6">
    <location>
        <begin position="26"/>
        <end position="47"/>
    </location>
</feature>
<feature type="transmembrane region" description="Helical" evidence="6">
    <location>
        <begin position="415"/>
        <end position="438"/>
    </location>
</feature>
<gene>
    <name evidence="7" type="ORF">RMN56_01470</name>
</gene>
<evidence type="ECO:0000256" key="3">
    <source>
        <dbReference type="ARBA" id="ARBA00022692"/>
    </source>
</evidence>
<feature type="transmembrane region" description="Helical" evidence="6">
    <location>
        <begin position="331"/>
        <end position="350"/>
    </location>
</feature>
<feature type="transmembrane region" description="Helical" evidence="6">
    <location>
        <begin position="222"/>
        <end position="244"/>
    </location>
</feature>
<evidence type="ECO:0000256" key="2">
    <source>
        <dbReference type="ARBA" id="ARBA00022475"/>
    </source>
</evidence>
<feature type="transmembrane region" description="Helical" evidence="6">
    <location>
        <begin position="265"/>
        <end position="292"/>
    </location>
</feature>
<evidence type="ECO:0000256" key="4">
    <source>
        <dbReference type="ARBA" id="ARBA00022989"/>
    </source>
</evidence>
<dbReference type="PANTHER" id="PTHR30250">
    <property type="entry name" value="PST FAMILY PREDICTED COLANIC ACID TRANSPORTER"/>
    <property type="match status" value="1"/>
</dbReference>
<feature type="transmembrane region" description="Helical" evidence="6">
    <location>
        <begin position="91"/>
        <end position="109"/>
    </location>
</feature>
<dbReference type="InterPro" id="IPR050833">
    <property type="entry name" value="Poly_Biosynth_Transport"/>
</dbReference>
<feature type="transmembrane region" description="Helical" evidence="6">
    <location>
        <begin position="393"/>
        <end position="409"/>
    </location>
</feature>
<feature type="transmembrane region" description="Helical" evidence="6">
    <location>
        <begin position="145"/>
        <end position="166"/>
    </location>
</feature>
<keyword evidence="5 6" id="KW-0472">Membrane</keyword>
<keyword evidence="8" id="KW-1185">Reference proteome</keyword>
<protein>
    <submittedName>
        <fullName evidence="7">Oligosaccharide flippase family protein</fullName>
    </submittedName>
</protein>
<evidence type="ECO:0000313" key="8">
    <source>
        <dbReference type="Proteomes" id="UP001303001"/>
    </source>
</evidence>
<dbReference type="RefSeq" id="WP_313722013.1">
    <property type="nucleotide sequence ID" value="NZ_CP134876.1"/>
</dbReference>
<accession>A0ABZ0A0B9</accession>
<feature type="transmembrane region" description="Helical" evidence="6">
    <location>
        <begin position="59"/>
        <end position="85"/>
    </location>
</feature>
<comment type="subcellular location">
    <subcellularLocation>
        <location evidence="1">Cell membrane</location>
        <topology evidence="1">Multi-pass membrane protein</topology>
    </subcellularLocation>
</comment>
<keyword evidence="3 6" id="KW-0812">Transmembrane</keyword>
<evidence type="ECO:0000256" key="5">
    <source>
        <dbReference type="ARBA" id="ARBA00023136"/>
    </source>
</evidence>
<proteinExistence type="predicted"/>
<evidence type="ECO:0000256" key="6">
    <source>
        <dbReference type="SAM" id="Phobius"/>
    </source>
</evidence>
<dbReference type="PANTHER" id="PTHR30250:SF11">
    <property type="entry name" value="O-ANTIGEN TRANSPORTER-RELATED"/>
    <property type="match status" value="1"/>
</dbReference>
<name>A0ABZ0A0B9_9ACTN</name>
<evidence type="ECO:0000256" key="1">
    <source>
        <dbReference type="ARBA" id="ARBA00004651"/>
    </source>
</evidence>
<reference evidence="7 8" key="1">
    <citation type="submission" date="2023-09" db="EMBL/GenBank/DDBJ databases">
        <title>Micromonospora halotolerans DSM 45598 genome sequence.</title>
        <authorList>
            <person name="Mo P."/>
        </authorList>
    </citation>
    <scope>NUCLEOTIDE SEQUENCE [LARGE SCALE GENOMIC DNA]</scope>
    <source>
        <strain evidence="7 8">DSM 45598</strain>
    </source>
</reference>
<sequence>MSQAVAVVTSILLARFYTPREFGEFAVLLAVSMIAATAATLRLEMAVPLARDDQEADAVASAAVASVIMVSVAATVAVAVYALLLSTGVGLAVWLAPVATAVTGAASVGRMVQSRRDRFTVVARSTVSSSLVQGAGQVAGGLAGWGALGLAGGYLAGRLWSAMLLLDRVPRGGWQAWWATARRWRSFSLLSTVPAVLNTASVAAVAPIVAACYGVAVSGLFAFAARILTLPTALVGQAVSAVLYPKLAQLDRDGGDLRTAVERVSAGLVMLAVPCFGLVAVAGPELFAMAFGDRWRPAGLFAAVLAPWLAASFVSSPLSTLMTVKHQLRRLLVLSGVETVLRVGGLAAGVAGGGPLVGVASYAIVGTAISLWYVRWSMQLAGVPLRAWLRRRGPFLVAAALSYPVLLGAKGHVPVAVFAVGVAAVTVGLLAWAVGWLWRQMPGRRPEAAVAGLAATVTG</sequence>
<feature type="transmembrane region" description="Helical" evidence="6">
    <location>
        <begin position="298"/>
        <end position="319"/>
    </location>
</feature>
<keyword evidence="4 6" id="KW-1133">Transmembrane helix</keyword>
<organism evidence="7 8">
    <name type="scientific">Micromonospora halotolerans</name>
    <dbReference type="NCBI Taxonomy" id="709879"/>
    <lineage>
        <taxon>Bacteria</taxon>
        <taxon>Bacillati</taxon>
        <taxon>Actinomycetota</taxon>
        <taxon>Actinomycetes</taxon>
        <taxon>Micromonosporales</taxon>
        <taxon>Micromonosporaceae</taxon>
        <taxon>Micromonospora</taxon>
    </lineage>
</organism>
<keyword evidence="2" id="KW-1003">Cell membrane</keyword>
<dbReference type="Pfam" id="PF13440">
    <property type="entry name" value="Polysacc_synt_3"/>
    <property type="match status" value="1"/>
</dbReference>
<evidence type="ECO:0000313" key="7">
    <source>
        <dbReference type="EMBL" id="WNM40056.1"/>
    </source>
</evidence>
<feature type="transmembrane region" description="Helical" evidence="6">
    <location>
        <begin position="187"/>
        <end position="216"/>
    </location>
</feature>
<feature type="transmembrane region" description="Helical" evidence="6">
    <location>
        <begin position="356"/>
        <end position="373"/>
    </location>
</feature>
<dbReference type="EMBL" id="CP134876">
    <property type="protein sequence ID" value="WNM40056.1"/>
    <property type="molecule type" value="Genomic_DNA"/>
</dbReference>